<evidence type="ECO:0000313" key="3">
    <source>
        <dbReference type="EMBL" id="GAA0965489.1"/>
    </source>
</evidence>
<dbReference type="Proteomes" id="UP001500665">
    <property type="component" value="Unassembled WGS sequence"/>
</dbReference>
<reference evidence="4" key="1">
    <citation type="journal article" date="2019" name="Int. J. Syst. Evol. Microbiol.">
        <title>The Global Catalogue of Microorganisms (GCM) 10K type strain sequencing project: providing services to taxonomists for standard genome sequencing and annotation.</title>
        <authorList>
            <consortium name="The Broad Institute Genomics Platform"/>
            <consortium name="The Broad Institute Genome Sequencing Center for Infectious Disease"/>
            <person name="Wu L."/>
            <person name="Ma J."/>
        </authorList>
    </citation>
    <scope>NUCLEOTIDE SEQUENCE [LARGE SCALE GENOMIC DNA]</scope>
    <source>
        <strain evidence="4">JCM 10696</strain>
    </source>
</reference>
<dbReference type="InterPro" id="IPR003607">
    <property type="entry name" value="HD/PDEase_dom"/>
</dbReference>
<comment type="caution">
    <text evidence="3">The sequence shown here is derived from an EMBL/GenBank/DDBJ whole genome shotgun (WGS) entry which is preliminary data.</text>
</comment>
<protein>
    <recommendedName>
        <fullName evidence="2">HD-GYP domain-containing protein</fullName>
    </recommendedName>
</protein>
<proteinExistence type="predicted"/>
<dbReference type="PANTHER" id="PTHR45228:SF4">
    <property type="entry name" value="LIPOPROTEIN"/>
    <property type="match status" value="1"/>
</dbReference>
<dbReference type="Gene3D" id="1.10.3210.10">
    <property type="entry name" value="Hypothetical protein af1432"/>
    <property type="match status" value="1"/>
</dbReference>
<name>A0ABP4CC43_9ACTN</name>
<dbReference type="PANTHER" id="PTHR45228">
    <property type="entry name" value="CYCLIC DI-GMP PHOSPHODIESTERASE TM_0186-RELATED"/>
    <property type="match status" value="1"/>
</dbReference>
<dbReference type="InterPro" id="IPR052020">
    <property type="entry name" value="Cyclic_di-GMP/3'3'-cGAMP_PDE"/>
</dbReference>
<dbReference type="CDD" id="cd00077">
    <property type="entry name" value="HDc"/>
    <property type="match status" value="1"/>
</dbReference>
<dbReference type="Pfam" id="PF13487">
    <property type="entry name" value="HD_5"/>
    <property type="match status" value="1"/>
</dbReference>
<feature type="domain" description="HD-GYP" evidence="2">
    <location>
        <begin position="1"/>
        <end position="122"/>
    </location>
</feature>
<feature type="region of interest" description="Disordered" evidence="1">
    <location>
        <begin position="119"/>
        <end position="141"/>
    </location>
</feature>
<dbReference type="InterPro" id="IPR037522">
    <property type="entry name" value="HD_GYP_dom"/>
</dbReference>
<dbReference type="EMBL" id="BAAAHH010000038">
    <property type="protein sequence ID" value="GAA0965489.1"/>
    <property type="molecule type" value="Genomic_DNA"/>
</dbReference>
<organism evidence="3 4">
    <name type="scientific">Actinocorallia libanotica</name>
    <dbReference type="NCBI Taxonomy" id="46162"/>
    <lineage>
        <taxon>Bacteria</taxon>
        <taxon>Bacillati</taxon>
        <taxon>Actinomycetota</taxon>
        <taxon>Actinomycetes</taxon>
        <taxon>Streptosporangiales</taxon>
        <taxon>Thermomonosporaceae</taxon>
        <taxon>Actinocorallia</taxon>
    </lineage>
</organism>
<dbReference type="SUPFAM" id="SSF109604">
    <property type="entry name" value="HD-domain/PDEase-like"/>
    <property type="match status" value="1"/>
</dbReference>
<keyword evidence="4" id="KW-1185">Reference proteome</keyword>
<sequence length="141" mass="15752">MGDVEVRVPSGFEERVQLHIVGDIGFLEEARAGIMHHHEKLNGRGYPLDLAGDEIPEFARIIGVADAFDAMTSTRSYRKAKPVRWAVEELQRCAGIEFDPAFVTAFVKALNRHGWQLPDPEPVLEGQPVAVHDHDDYPPRG</sequence>
<dbReference type="PROSITE" id="PS51832">
    <property type="entry name" value="HD_GYP"/>
    <property type="match status" value="1"/>
</dbReference>
<feature type="compositionally biased region" description="Basic and acidic residues" evidence="1">
    <location>
        <begin position="131"/>
        <end position="141"/>
    </location>
</feature>
<evidence type="ECO:0000313" key="4">
    <source>
        <dbReference type="Proteomes" id="UP001500665"/>
    </source>
</evidence>
<accession>A0ABP4CC43</accession>
<gene>
    <name evidence="3" type="ORF">GCM10009550_65800</name>
</gene>
<evidence type="ECO:0000259" key="2">
    <source>
        <dbReference type="PROSITE" id="PS51832"/>
    </source>
</evidence>
<evidence type="ECO:0000256" key="1">
    <source>
        <dbReference type="SAM" id="MobiDB-lite"/>
    </source>
</evidence>